<dbReference type="EMBL" id="FJOG01000028">
    <property type="protein sequence ID" value="CZR64745.1"/>
    <property type="molecule type" value="Genomic_DNA"/>
</dbReference>
<keyword evidence="4" id="KW-1185">Reference proteome</keyword>
<keyword evidence="1 3" id="KW-0378">Hydrolase</keyword>
<dbReference type="PANTHER" id="PTHR48070:SF4">
    <property type="entry name" value="ESTERASE ALNB"/>
    <property type="match status" value="1"/>
</dbReference>
<proteinExistence type="predicted"/>
<dbReference type="Gene3D" id="3.40.50.1820">
    <property type="entry name" value="alpha/beta hydrolase"/>
    <property type="match status" value="1"/>
</dbReference>
<dbReference type="GO" id="GO:0005634">
    <property type="term" value="C:nucleus"/>
    <property type="evidence" value="ECO:0007669"/>
    <property type="project" value="TreeGrafter"/>
</dbReference>
<accession>A0A1L7XI79</accession>
<protein>
    <submittedName>
        <fullName evidence="3">Probable FSH2 Serine hydrolase that localizes to both the nucleus and cytoplasm</fullName>
    </submittedName>
</protein>
<dbReference type="InterPro" id="IPR029058">
    <property type="entry name" value="AB_hydrolase_fold"/>
</dbReference>
<dbReference type="OrthoDB" id="414698at2759"/>
<evidence type="ECO:0000256" key="1">
    <source>
        <dbReference type="ARBA" id="ARBA00022801"/>
    </source>
</evidence>
<evidence type="ECO:0000259" key="2">
    <source>
        <dbReference type="Pfam" id="PF03959"/>
    </source>
</evidence>
<dbReference type="GO" id="GO:0005737">
    <property type="term" value="C:cytoplasm"/>
    <property type="evidence" value="ECO:0007669"/>
    <property type="project" value="TreeGrafter"/>
</dbReference>
<evidence type="ECO:0000313" key="3">
    <source>
        <dbReference type="EMBL" id="CZR64745.1"/>
    </source>
</evidence>
<reference evidence="3 4" key="1">
    <citation type="submission" date="2016-03" db="EMBL/GenBank/DDBJ databases">
        <authorList>
            <person name="Ploux O."/>
        </authorList>
    </citation>
    <scope>NUCLEOTIDE SEQUENCE [LARGE SCALE GENOMIC DNA]</scope>
    <source>
        <strain evidence="3 4">UAMH 11012</strain>
    </source>
</reference>
<dbReference type="GO" id="GO:0019748">
    <property type="term" value="P:secondary metabolic process"/>
    <property type="evidence" value="ECO:0007669"/>
    <property type="project" value="TreeGrafter"/>
</dbReference>
<dbReference type="Pfam" id="PF03959">
    <property type="entry name" value="FSH1"/>
    <property type="match status" value="1"/>
</dbReference>
<dbReference type="InterPro" id="IPR005645">
    <property type="entry name" value="FSH-like_dom"/>
</dbReference>
<dbReference type="SUPFAM" id="SSF53474">
    <property type="entry name" value="alpha/beta-Hydrolases"/>
    <property type="match status" value="1"/>
</dbReference>
<dbReference type="Proteomes" id="UP000184330">
    <property type="component" value="Unassembled WGS sequence"/>
</dbReference>
<dbReference type="PANTHER" id="PTHR48070">
    <property type="entry name" value="ESTERASE OVCA2"/>
    <property type="match status" value="1"/>
</dbReference>
<dbReference type="AlphaFoldDB" id="A0A1L7XI79"/>
<organism evidence="3 4">
    <name type="scientific">Phialocephala subalpina</name>
    <dbReference type="NCBI Taxonomy" id="576137"/>
    <lineage>
        <taxon>Eukaryota</taxon>
        <taxon>Fungi</taxon>
        <taxon>Dikarya</taxon>
        <taxon>Ascomycota</taxon>
        <taxon>Pezizomycotina</taxon>
        <taxon>Leotiomycetes</taxon>
        <taxon>Helotiales</taxon>
        <taxon>Mollisiaceae</taxon>
        <taxon>Phialocephala</taxon>
        <taxon>Phialocephala fortinii species complex</taxon>
    </lineage>
</organism>
<gene>
    <name evidence="3" type="ORF">PAC_14644</name>
</gene>
<sequence>MRFLCLCGAYGSSDKFQVQLAPLVNELRSDDTAELHFIHGPVQAFPPDGFEEFFGLGPYFRFIEPYKGEDGENDVLDRIRNFPEGATAEDQMRELMKVDIGAVDSPVHSDGGWGANQSAQDAIDYLYSIMERDGPFDGIIGYSEGATVAATLLLHEQRRFETQGIPTMFKCALFFAGWPPMSPDLDSIVLADESDLTITIPTCHIIGSLDPYLAGSIALYNICDPDTAYLFDHAKGHTLPRDKETVRELGDIVRTMIANIDSESDV</sequence>
<evidence type="ECO:0000313" key="4">
    <source>
        <dbReference type="Proteomes" id="UP000184330"/>
    </source>
</evidence>
<dbReference type="GO" id="GO:0016787">
    <property type="term" value="F:hydrolase activity"/>
    <property type="evidence" value="ECO:0007669"/>
    <property type="project" value="UniProtKB-KW"/>
</dbReference>
<feature type="domain" description="Serine hydrolase" evidence="2">
    <location>
        <begin position="2"/>
        <end position="247"/>
    </location>
</feature>
<dbReference type="InterPro" id="IPR050593">
    <property type="entry name" value="LovG"/>
</dbReference>
<name>A0A1L7XI79_9HELO</name>